<keyword evidence="2" id="KW-0812">Transmembrane</keyword>
<sequence>MHSSMLHLPNAKTHFGVLFGLFCVFLIYFGPLYSQLAKTLQDDESTSTIAAKHSSHQHHQDAHIATNQATDPTPHKHHKSAKPATSNSMEHHRHHAKIEGSTNLLEACGYCSLLFHLSWLNTKSFTIVPLEKESYPSVIYATLVRKYLSIFTPLNPRAPPPDSRFTSLK</sequence>
<dbReference type="EMBL" id="CP002771">
    <property type="protein sequence ID" value="AEF55044.1"/>
    <property type="molecule type" value="Genomic_DNA"/>
</dbReference>
<keyword evidence="4" id="KW-1185">Reference proteome</keyword>
<reference evidence="3 4" key="1">
    <citation type="journal article" date="2012" name="Stand. Genomic Sci.">
        <title>Complete genome sequence of Marinomonas posidonica type strain (IVIA-Po-181(T)).</title>
        <authorList>
            <person name="Lucas-Elio P."/>
            <person name="Goodwin L."/>
            <person name="Woyke T."/>
            <person name="Pitluck S."/>
            <person name="Nolan M."/>
            <person name="Kyrpides N.C."/>
            <person name="Detter J.C."/>
            <person name="Copeland A."/>
            <person name="Lu M."/>
            <person name="Bruce D."/>
            <person name="Detter C."/>
            <person name="Tapia R."/>
            <person name="Han S."/>
            <person name="Land M.L."/>
            <person name="Ivanova N."/>
            <person name="Mikhailova N."/>
            <person name="Johnston A.W."/>
            <person name="Sanchez-Amat A."/>
        </authorList>
    </citation>
    <scope>NUCLEOTIDE SEQUENCE [LARGE SCALE GENOMIC DNA]</scope>
    <source>
        <strain evidence="4">CECT 7376 / NCIMB 14433 / IVIA-Po-181</strain>
    </source>
</reference>
<evidence type="ECO:0000256" key="2">
    <source>
        <dbReference type="SAM" id="Phobius"/>
    </source>
</evidence>
<organism evidence="3 4">
    <name type="scientific">Marinomonas posidonica (strain CECT 7376 / NCIMB 14433 / IVIA-Po-181)</name>
    <dbReference type="NCBI Taxonomy" id="491952"/>
    <lineage>
        <taxon>Bacteria</taxon>
        <taxon>Pseudomonadati</taxon>
        <taxon>Pseudomonadota</taxon>
        <taxon>Gammaproteobacteria</taxon>
        <taxon>Oceanospirillales</taxon>
        <taxon>Oceanospirillaceae</taxon>
        <taxon>Marinomonas</taxon>
    </lineage>
</organism>
<dbReference type="KEGG" id="mpc:Mar181_2006"/>
<protein>
    <recommendedName>
        <fullName evidence="5">DUF2946 domain-containing protein</fullName>
    </recommendedName>
</protein>
<dbReference type="AlphaFoldDB" id="F6CSY6"/>
<dbReference type="STRING" id="491952.Mar181_2006"/>
<evidence type="ECO:0000313" key="3">
    <source>
        <dbReference type="EMBL" id="AEF55044.1"/>
    </source>
</evidence>
<dbReference type="HOGENOM" id="CLU_1608869_0_0_6"/>
<dbReference type="InterPro" id="IPR021333">
    <property type="entry name" value="DUF2946"/>
</dbReference>
<name>F6CSY6_MARPP</name>
<feature type="transmembrane region" description="Helical" evidence="2">
    <location>
        <begin position="15"/>
        <end position="33"/>
    </location>
</feature>
<keyword evidence="2" id="KW-0472">Membrane</keyword>
<evidence type="ECO:0008006" key="5">
    <source>
        <dbReference type="Google" id="ProtNLM"/>
    </source>
</evidence>
<gene>
    <name evidence="3" type="ordered locus">Mar181_2006</name>
</gene>
<feature type="region of interest" description="Disordered" evidence="1">
    <location>
        <begin position="47"/>
        <end position="95"/>
    </location>
</feature>
<accession>F6CSY6</accession>
<proteinExistence type="predicted"/>
<dbReference type="OrthoDB" id="6896047at2"/>
<evidence type="ECO:0000313" key="4">
    <source>
        <dbReference type="Proteomes" id="UP000009230"/>
    </source>
</evidence>
<evidence type="ECO:0000256" key="1">
    <source>
        <dbReference type="SAM" id="MobiDB-lite"/>
    </source>
</evidence>
<dbReference type="Pfam" id="PF11162">
    <property type="entry name" value="DUF2946"/>
    <property type="match status" value="1"/>
</dbReference>
<keyword evidence="2" id="KW-1133">Transmembrane helix</keyword>
<dbReference type="Proteomes" id="UP000009230">
    <property type="component" value="Chromosome"/>
</dbReference>